<dbReference type="GO" id="GO:0008360">
    <property type="term" value="P:regulation of cell shape"/>
    <property type="evidence" value="ECO:0007669"/>
    <property type="project" value="TreeGrafter"/>
</dbReference>
<dbReference type="Proteomes" id="UP000193411">
    <property type="component" value="Unassembled WGS sequence"/>
</dbReference>
<evidence type="ECO:0000256" key="1">
    <source>
        <dbReference type="PROSITE-ProRule" id="PRU00221"/>
    </source>
</evidence>
<feature type="repeat" description="WD" evidence="1">
    <location>
        <begin position="145"/>
        <end position="186"/>
    </location>
</feature>
<evidence type="ECO:0000256" key="2">
    <source>
        <dbReference type="SAM" id="MobiDB-lite"/>
    </source>
</evidence>
<protein>
    <submittedName>
        <fullName evidence="3">WD40-repeat-containing domain protein</fullName>
    </submittedName>
</protein>
<feature type="region of interest" description="Disordered" evidence="2">
    <location>
        <begin position="361"/>
        <end position="432"/>
    </location>
</feature>
<feature type="repeat" description="WD" evidence="1">
    <location>
        <begin position="187"/>
        <end position="228"/>
    </location>
</feature>
<feature type="compositionally biased region" description="Low complexity" evidence="2">
    <location>
        <begin position="362"/>
        <end position="378"/>
    </location>
</feature>
<dbReference type="Gene3D" id="2.130.10.10">
    <property type="entry name" value="YVTN repeat-like/Quinoprotein amine dehydrogenase"/>
    <property type="match status" value="2"/>
</dbReference>
<keyword evidence="1" id="KW-0853">WD repeat</keyword>
<feature type="compositionally biased region" description="Low complexity" evidence="2">
    <location>
        <begin position="529"/>
        <end position="547"/>
    </location>
</feature>
<feature type="repeat" description="WD" evidence="1">
    <location>
        <begin position="443"/>
        <end position="477"/>
    </location>
</feature>
<dbReference type="AlphaFoldDB" id="A0A1Y2HWN6"/>
<dbReference type="STRING" id="765915.A0A1Y2HWN6"/>
<dbReference type="SMART" id="SM00320">
    <property type="entry name" value="WD40"/>
    <property type="match status" value="5"/>
</dbReference>
<dbReference type="PROSITE" id="PS50082">
    <property type="entry name" value="WD_REPEATS_2"/>
    <property type="match status" value="3"/>
</dbReference>
<reference evidence="3 4" key="1">
    <citation type="submission" date="2016-07" db="EMBL/GenBank/DDBJ databases">
        <title>Pervasive Adenine N6-methylation of Active Genes in Fungi.</title>
        <authorList>
            <consortium name="DOE Joint Genome Institute"/>
            <person name="Mondo S.J."/>
            <person name="Dannebaum R.O."/>
            <person name="Kuo R.C."/>
            <person name="Labutti K."/>
            <person name="Haridas S."/>
            <person name="Kuo A."/>
            <person name="Salamov A."/>
            <person name="Ahrendt S.R."/>
            <person name="Lipzen A."/>
            <person name="Sullivan W."/>
            <person name="Andreopoulos W.B."/>
            <person name="Clum A."/>
            <person name="Lindquist E."/>
            <person name="Daum C."/>
            <person name="Ramamoorthy G.K."/>
            <person name="Gryganskyi A."/>
            <person name="Culley D."/>
            <person name="Magnuson J.K."/>
            <person name="James T.Y."/>
            <person name="O'Malley M.A."/>
            <person name="Stajich J.E."/>
            <person name="Spatafora J.W."/>
            <person name="Visel A."/>
            <person name="Grigoriev I.V."/>
        </authorList>
    </citation>
    <scope>NUCLEOTIDE SEQUENCE [LARGE SCALE GENOMIC DNA]</scope>
    <source>
        <strain evidence="3 4">PL171</strain>
    </source>
</reference>
<name>A0A1Y2HWN6_9FUNG</name>
<organism evidence="3 4">
    <name type="scientific">Catenaria anguillulae PL171</name>
    <dbReference type="NCBI Taxonomy" id="765915"/>
    <lineage>
        <taxon>Eukaryota</taxon>
        <taxon>Fungi</taxon>
        <taxon>Fungi incertae sedis</taxon>
        <taxon>Blastocladiomycota</taxon>
        <taxon>Blastocladiomycetes</taxon>
        <taxon>Blastocladiales</taxon>
        <taxon>Catenariaceae</taxon>
        <taxon>Catenaria</taxon>
    </lineage>
</organism>
<dbReference type="EMBL" id="MCFL01000006">
    <property type="protein sequence ID" value="ORZ39008.1"/>
    <property type="molecule type" value="Genomic_DNA"/>
</dbReference>
<dbReference type="InterPro" id="IPR015943">
    <property type="entry name" value="WD40/YVTN_repeat-like_dom_sf"/>
</dbReference>
<accession>A0A1Y2HWN6</accession>
<dbReference type="InterPro" id="IPR036322">
    <property type="entry name" value="WD40_repeat_dom_sf"/>
</dbReference>
<keyword evidence="4" id="KW-1185">Reference proteome</keyword>
<dbReference type="SUPFAM" id="SSF50978">
    <property type="entry name" value="WD40 repeat-like"/>
    <property type="match status" value="1"/>
</dbReference>
<comment type="caution">
    <text evidence="3">The sequence shown here is derived from an EMBL/GenBank/DDBJ whole genome shotgun (WGS) entry which is preliminary data.</text>
</comment>
<proteinExistence type="predicted"/>
<sequence length="559" mass="60432">MLFRRCLQIARSGCSCRPRQAVLLFLISDFLSSVPGGEAASRQFIQSAHDSGVLPLTRTYKGTFRRITPTELSRAAGSVNASGLLTIVQDWISRHGLSTLISAPSLPQPRPPHSIVDTLRLRQTQPSTPHPLASTMRKFEQIGSLFGHTHETYCIMFDRTHSRLITGSNDWIIKIWCAQTGWLLHSLRGHLGPVDYLTINRENTMIASGCHDGAVRVWALATGKPVATLRTPQVARHPDYPNAAPDEPNARINRITAIVWSTTPFPENRIIVAATKDDGMLRVWRWVRGESTQEPARFLYPEQPLAISFKTRETDYPVCLSMDPSGLLLAAGGSDGVVRVYSTGPLVRHRFVDPPTSVFGDGSSSSLASASNLGAAGLPPLPVPPGGAPPPAVPAPASNDQDEDAMDVDPPGEGQQPSASAGTSDTSPTYPLLQPADMPCIAYLKHDGPMVDVQFSNKGDRLLAYAEDGQAHVWSLNPASGHWVRVPLSKDPIVPDPALAPPPLPAPNRNRCQTPQARRHRCLLTRNPTALSSNRNASAAKSARTTSFPHAGSRATITS</sequence>
<feature type="region of interest" description="Disordered" evidence="2">
    <location>
        <begin position="526"/>
        <end position="559"/>
    </location>
</feature>
<dbReference type="Pfam" id="PF00400">
    <property type="entry name" value="WD40"/>
    <property type="match status" value="3"/>
</dbReference>
<dbReference type="GO" id="GO:0007010">
    <property type="term" value="P:cytoskeleton organization"/>
    <property type="evidence" value="ECO:0007669"/>
    <property type="project" value="TreeGrafter"/>
</dbReference>
<evidence type="ECO:0000313" key="3">
    <source>
        <dbReference type="EMBL" id="ORZ39008.1"/>
    </source>
</evidence>
<feature type="compositionally biased region" description="Pro residues" evidence="2">
    <location>
        <begin position="379"/>
        <end position="394"/>
    </location>
</feature>
<dbReference type="PANTHER" id="PTHR16266">
    <property type="entry name" value="WD REPEAT DOMAIN 9"/>
    <property type="match status" value="1"/>
</dbReference>
<dbReference type="InterPro" id="IPR052060">
    <property type="entry name" value="Bromo_WD_repeat"/>
</dbReference>
<evidence type="ECO:0000313" key="4">
    <source>
        <dbReference type="Proteomes" id="UP000193411"/>
    </source>
</evidence>
<dbReference type="GO" id="GO:0005634">
    <property type="term" value="C:nucleus"/>
    <property type="evidence" value="ECO:0007669"/>
    <property type="project" value="TreeGrafter"/>
</dbReference>
<feature type="compositionally biased region" description="Polar residues" evidence="2">
    <location>
        <begin position="415"/>
        <end position="429"/>
    </location>
</feature>
<gene>
    <name evidence="3" type="ORF">BCR44DRAFT_1266287</name>
</gene>
<dbReference type="PANTHER" id="PTHR16266:SF17">
    <property type="entry name" value="BRWD3"/>
    <property type="match status" value="1"/>
</dbReference>
<dbReference type="OrthoDB" id="538223at2759"/>
<dbReference type="PROSITE" id="PS50294">
    <property type="entry name" value="WD_REPEATS_REGION"/>
    <property type="match status" value="2"/>
</dbReference>
<dbReference type="InterPro" id="IPR001680">
    <property type="entry name" value="WD40_rpt"/>
</dbReference>
<dbReference type="GO" id="GO:0006357">
    <property type="term" value="P:regulation of transcription by RNA polymerase II"/>
    <property type="evidence" value="ECO:0007669"/>
    <property type="project" value="TreeGrafter"/>
</dbReference>